<dbReference type="Pfam" id="PF08546">
    <property type="entry name" value="ApbA_C"/>
    <property type="match status" value="1"/>
</dbReference>
<name>A0A2P8EYS4_9GAMM</name>
<dbReference type="UniPathway" id="UPA00028">
    <property type="reaction ID" value="UER00004"/>
</dbReference>
<evidence type="ECO:0000313" key="14">
    <source>
        <dbReference type="Proteomes" id="UP000242133"/>
    </source>
</evidence>
<evidence type="ECO:0000259" key="11">
    <source>
        <dbReference type="Pfam" id="PF02558"/>
    </source>
</evidence>
<dbReference type="InterPro" id="IPR013332">
    <property type="entry name" value="KPR_N"/>
</dbReference>
<evidence type="ECO:0000256" key="1">
    <source>
        <dbReference type="ARBA" id="ARBA00004994"/>
    </source>
</evidence>
<feature type="domain" description="Ketopantoate reductase N-terminal" evidence="11">
    <location>
        <begin position="3"/>
        <end position="150"/>
    </location>
</feature>
<dbReference type="Pfam" id="PF02558">
    <property type="entry name" value="ApbA"/>
    <property type="match status" value="1"/>
</dbReference>
<comment type="function">
    <text evidence="10">Catalyzes the NADPH-dependent reduction of ketopantoate into pantoic acid.</text>
</comment>
<keyword evidence="14" id="KW-1185">Reference proteome</keyword>
<evidence type="ECO:0000313" key="13">
    <source>
        <dbReference type="EMBL" id="PSL14616.1"/>
    </source>
</evidence>
<dbReference type="NCBIfam" id="TIGR00745">
    <property type="entry name" value="apbA_panE"/>
    <property type="match status" value="1"/>
</dbReference>
<dbReference type="AlphaFoldDB" id="A0A2P8EYS4"/>
<evidence type="ECO:0000256" key="3">
    <source>
        <dbReference type="ARBA" id="ARBA00013014"/>
    </source>
</evidence>
<feature type="domain" description="Ketopantoate reductase C-terminal" evidence="12">
    <location>
        <begin position="174"/>
        <end position="296"/>
    </location>
</feature>
<dbReference type="GO" id="GO:0005737">
    <property type="term" value="C:cytoplasm"/>
    <property type="evidence" value="ECO:0007669"/>
    <property type="project" value="TreeGrafter"/>
</dbReference>
<evidence type="ECO:0000256" key="2">
    <source>
        <dbReference type="ARBA" id="ARBA00007870"/>
    </source>
</evidence>
<proteinExistence type="inferred from homology"/>
<dbReference type="GO" id="GO:0050661">
    <property type="term" value="F:NADP binding"/>
    <property type="evidence" value="ECO:0007669"/>
    <property type="project" value="TreeGrafter"/>
</dbReference>
<evidence type="ECO:0000256" key="9">
    <source>
        <dbReference type="ARBA" id="ARBA00048793"/>
    </source>
</evidence>
<dbReference type="InterPro" id="IPR008927">
    <property type="entry name" value="6-PGluconate_DH-like_C_sf"/>
</dbReference>
<evidence type="ECO:0000256" key="10">
    <source>
        <dbReference type="RuleBase" id="RU362068"/>
    </source>
</evidence>
<evidence type="ECO:0000256" key="8">
    <source>
        <dbReference type="ARBA" id="ARBA00032024"/>
    </source>
</evidence>
<reference evidence="13 14" key="1">
    <citation type="submission" date="2018-03" db="EMBL/GenBank/DDBJ databases">
        <title>Genomic Encyclopedia of Archaeal and Bacterial Type Strains, Phase II (KMG-II): from individual species to whole genera.</title>
        <authorList>
            <person name="Goeker M."/>
        </authorList>
    </citation>
    <scope>NUCLEOTIDE SEQUENCE [LARGE SCALE GENOMIC DNA]</scope>
    <source>
        <strain evidence="13 14">DSM 17586</strain>
    </source>
</reference>
<evidence type="ECO:0000256" key="7">
    <source>
        <dbReference type="ARBA" id="ARBA00023002"/>
    </source>
</evidence>
<dbReference type="Gene3D" id="3.40.50.720">
    <property type="entry name" value="NAD(P)-binding Rossmann-like Domain"/>
    <property type="match status" value="1"/>
</dbReference>
<evidence type="ECO:0000256" key="6">
    <source>
        <dbReference type="ARBA" id="ARBA00022857"/>
    </source>
</evidence>
<dbReference type="SUPFAM" id="SSF51735">
    <property type="entry name" value="NAD(P)-binding Rossmann-fold domains"/>
    <property type="match status" value="1"/>
</dbReference>
<dbReference type="EMBL" id="PYGI01000007">
    <property type="protein sequence ID" value="PSL14616.1"/>
    <property type="molecule type" value="Genomic_DNA"/>
</dbReference>
<dbReference type="RefSeq" id="WP_106591262.1">
    <property type="nucleotide sequence ID" value="NZ_PYGI01000007.1"/>
</dbReference>
<comment type="caution">
    <text evidence="13">The sequence shown here is derived from an EMBL/GenBank/DDBJ whole genome shotgun (WGS) entry which is preliminary data.</text>
</comment>
<accession>A0A2P8EYS4</accession>
<comment type="similarity">
    <text evidence="2 10">Belongs to the ketopantoate reductase family.</text>
</comment>
<protein>
    <recommendedName>
        <fullName evidence="4 10">2-dehydropantoate 2-reductase</fullName>
        <ecNumber evidence="3 10">1.1.1.169</ecNumber>
    </recommendedName>
    <alternativeName>
        <fullName evidence="8 10">Ketopantoate reductase</fullName>
    </alternativeName>
</protein>
<keyword evidence="5 10" id="KW-0566">Pantothenate biosynthesis</keyword>
<dbReference type="InterPro" id="IPR050838">
    <property type="entry name" value="Ketopantoate_reductase"/>
</dbReference>
<dbReference type="PANTHER" id="PTHR43765">
    <property type="entry name" value="2-DEHYDROPANTOATE 2-REDUCTASE-RELATED"/>
    <property type="match status" value="1"/>
</dbReference>
<dbReference type="InterPro" id="IPR013328">
    <property type="entry name" value="6PGD_dom2"/>
</dbReference>
<dbReference type="Proteomes" id="UP000242133">
    <property type="component" value="Unassembled WGS sequence"/>
</dbReference>
<evidence type="ECO:0000256" key="4">
    <source>
        <dbReference type="ARBA" id="ARBA00019465"/>
    </source>
</evidence>
<gene>
    <name evidence="13" type="ORF">CLV44_10767</name>
</gene>
<dbReference type="FunFam" id="1.10.1040.10:FF:000017">
    <property type="entry name" value="2-dehydropantoate 2-reductase"/>
    <property type="match status" value="1"/>
</dbReference>
<dbReference type="PANTHER" id="PTHR43765:SF2">
    <property type="entry name" value="2-DEHYDROPANTOATE 2-REDUCTASE"/>
    <property type="match status" value="1"/>
</dbReference>
<dbReference type="InterPro" id="IPR013752">
    <property type="entry name" value="KPA_reductase"/>
</dbReference>
<dbReference type="EC" id="1.1.1.169" evidence="3 10"/>
<evidence type="ECO:0000256" key="5">
    <source>
        <dbReference type="ARBA" id="ARBA00022655"/>
    </source>
</evidence>
<dbReference type="SUPFAM" id="SSF48179">
    <property type="entry name" value="6-phosphogluconate dehydrogenase C-terminal domain-like"/>
    <property type="match status" value="1"/>
</dbReference>
<dbReference type="GO" id="GO:0008677">
    <property type="term" value="F:2-dehydropantoate 2-reductase activity"/>
    <property type="evidence" value="ECO:0007669"/>
    <property type="project" value="UniProtKB-EC"/>
</dbReference>
<sequence>MHWHILGAGAIGCLWAGILSRAGQDVTLILRNRHTLDQWPTPGRLDILQAGTCHSVDCHLETLAADTTITHLLVATKAYDTLSAIEAIQPRLSPDAEVVLLQNGMGQQQAVHAYLPTHPLWAATTTAGAWREARHRVHCVSLGDTHIGALSAATSYLPAGWADMDIPLQHCTDIYPHLWRKLAINCAINPLTALFDCHNGKLLTHPERKQKMYAACHEVERVAAAAGITLFSTSLTDQATTVATATAANVSSMLADVRHQRRTEIEQITGFLCQQAQALGIEVPVNRSLLQQIRALGPNEGAH</sequence>
<organism evidence="13 14">
    <name type="scientific">Marinobacterium halophilum</name>
    <dbReference type="NCBI Taxonomy" id="267374"/>
    <lineage>
        <taxon>Bacteria</taxon>
        <taxon>Pseudomonadati</taxon>
        <taxon>Pseudomonadota</taxon>
        <taxon>Gammaproteobacteria</taxon>
        <taxon>Oceanospirillales</taxon>
        <taxon>Oceanospirillaceae</taxon>
        <taxon>Marinobacterium</taxon>
    </lineage>
</organism>
<dbReference type="Gene3D" id="1.10.1040.10">
    <property type="entry name" value="N-(1-d-carboxylethyl)-l-norvaline Dehydrogenase, domain 2"/>
    <property type="match status" value="1"/>
</dbReference>
<comment type="pathway">
    <text evidence="1 10">Cofactor biosynthesis; (R)-pantothenate biosynthesis; (R)-pantoate from 3-methyl-2-oxobutanoate: step 2/2.</text>
</comment>
<comment type="catalytic activity">
    <reaction evidence="9 10">
        <text>(R)-pantoate + NADP(+) = 2-dehydropantoate + NADPH + H(+)</text>
        <dbReference type="Rhea" id="RHEA:16233"/>
        <dbReference type="ChEBI" id="CHEBI:11561"/>
        <dbReference type="ChEBI" id="CHEBI:15378"/>
        <dbReference type="ChEBI" id="CHEBI:15980"/>
        <dbReference type="ChEBI" id="CHEBI:57783"/>
        <dbReference type="ChEBI" id="CHEBI:58349"/>
        <dbReference type="EC" id="1.1.1.169"/>
    </reaction>
</comment>
<keyword evidence="6 10" id="KW-0521">NADP</keyword>
<evidence type="ECO:0000259" key="12">
    <source>
        <dbReference type="Pfam" id="PF08546"/>
    </source>
</evidence>
<dbReference type="OrthoDB" id="6530772at2"/>
<dbReference type="GO" id="GO:0015940">
    <property type="term" value="P:pantothenate biosynthetic process"/>
    <property type="evidence" value="ECO:0007669"/>
    <property type="project" value="UniProtKB-UniPathway"/>
</dbReference>
<keyword evidence="7 10" id="KW-0560">Oxidoreductase</keyword>
<dbReference type="InterPro" id="IPR003710">
    <property type="entry name" value="ApbA"/>
</dbReference>
<dbReference type="InterPro" id="IPR036291">
    <property type="entry name" value="NAD(P)-bd_dom_sf"/>
</dbReference>